<dbReference type="Proteomes" id="UP000218334">
    <property type="component" value="Unassembled WGS sequence"/>
</dbReference>
<evidence type="ECO:0000259" key="3">
    <source>
        <dbReference type="Pfam" id="PF05368"/>
    </source>
</evidence>
<evidence type="ECO:0000313" key="4">
    <source>
        <dbReference type="EMBL" id="PBK68494.1"/>
    </source>
</evidence>
<dbReference type="PANTHER" id="PTHR42748:SF28">
    <property type="entry name" value="NMRA-LIKE DOMAIN-CONTAINING PROTEIN"/>
    <property type="match status" value="1"/>
</dbReference>
<dbReference type="PANTHER" id="PTHR42748">
    <property type="entry name" value="NITROGEN METABOLITE REPRESSION PROTEIN NMRA FAMILY MEMBER"/>
    <property type="match status" value="1"/>
</dbReference>
<sequence>MPILLPSGTSYDSISQSYNNWHKIDSLRYTIMPPNIVVVFGATGTQGGSVVAALLKNPSYKVRAATRNITSPKSKELVSQGAEVVYADLDDYNSVVNALKDAYAVFGLTNSLTTLATIGPEESSKVEINQGKNIANAAASSSTLQHFIWSTLPHTHSFAVPHFDCKAAVDEYIFTTLPSLATKTTFFYSGYYASNLLEFLPPVKDASSGKYTWVQPCSPRTRTPMMGLAEINVGVFVEAILENPAISLPSKYVLGSVDDISFGDLLNLWAETLDVEAEYVQVSGEKYAKTFFAGELLGRELAVMAKFWEVEGFKGYGDSVLTKEDLGINPTRLVTTKQAFERLDWGTVAKPSK</sequence>
<accession>A0A2H3BHT4</accession>
<dbReference type="Pfam" id="PF05368">
    <property type="entry name" value="NmrA"/>
    <property type="match status" value="1"/>
</dbReference>
<reference evidence="5" key="1">
    <citation type="journal article" date="2017" name="Nat. Ecol. Evol.">
        <title>Genome expansion and lineage-specific genetic innovations in the forest pathogenic fungi Armillaria.</title>
        <authorList>
            <person name="Sipos G."/>
            <person name="Prasanna A.N."/>
            <person name="Walter M.C."/>
            <person name="O'Connor E."/>
            <person name="Balint B."/>
            <person name="Krizsan K."/>
            <person name="Kiss B."/>
            <person name="Hess J."/>
            <person name="Varga T."/>
            <person name="Slot J."/>
            <person name="Riley R."/>
            <person name="Boka B."/>
            <person name="Rigling D."/>
            <person name="Barry K."/>
            <person name="Lee J."/>
            <person name="Mihaltcheva S."/>
            <person name="LaButti K."/>
            <person name="Lipzen A."/>
            <person name="Waldron R."/>
            <person name="Moloney N.M."/>
            <person name="Sperisen C."/>
            <person name="Kredics L."/>
            <person name="Vagvoelgyi C."/>
            <person name="Patrignani A."/>
            <person name="Fitzpatrick D."/>
            <person name="Nagy I."/>
            <person name="Doyle S."/>
            <person name="Anderson J.B."/>
            <person name="Grigoriev I.V."/>
            <person name="Gueldener U."/>
            <person name="Muensterkoetter M."/>
            <person name="Nagy L.G."/>
        </authorList>
    </citation>
    <scope>NUCLEOTIDE SEQUENCE [LARGE SCALE GENOMIC DNA]</scope>
    <source>
        <strain evidence="5">28-4</strain>
    </source>
</reference>
<feature type="domain" description="NmrA-like" evidence="3">
    <location>
        <begin position="36"/>
        <end position="309"/>
    </location>
</feature>
<keyword evidence="5" id="KW-1185">Reference proteome</keyword>
<proteinExistence type="inferred from homology"/>
<organism evidence="4 5">
    <name type="scientific">Armillaria solidipes</name>
    <dbReference type="NCBI Taxonomy" id="1076256"/>
    <lineage>
        <taxon>Eukaryota</taxon>
        <taxon>Fungi</taxon>
        <taxon>Dikarya</taxon>
        <taxon>Basidiomycota</taxon>
        <taxon>Agaricomycotina</taxon>
        <taxon>Agaricomycetes</taxon>
        <taxon>Agaricomycetidae</taxon>
        <taxon>Agaricales</taxon>
        <taxon>Marasmiineae</taxon>
        <taxon>Physalacriaceae</taxon>
        <taxon>Armillaria</taxon>
    </lineage>
</organism>
<dbReference type="InterPro" id="IPR036291">
    <property type="entry name" value="NAD(P)-bd_dom_sf"/>
</dbReference>
<dbReference type="InterPro" id="IPR008030">
    <property type="entry name" value="NmrA-like"/>
</dbReference>
<name>A0A2H3BHT4_9AGAR</name>
<dbReference type="EMBL" id="KZ293432">
    <property type="protein sequence ID" value="PBK68494.1"/>
    <property type="molecule type" value="Genomic_DNA"/>
</dbReference>
<evidence type="ECO:0000313" key="5">
    <source>
        <dbReference type="Proteomes" id="UP000218334"/>
    </source>
</evidence>
<dbReference type="SUPFAM" id="SSF51735">
    <property type="entry name" value="NAD(P)-binding Rossmann-fold domains"/>
    <property type="match status" value="1"/>
</dbReference>
<comment type="similarity">
    <text evidence="1">Belongs to the NmrA-type oxidoreductase family.</text>
</comment>
<evidence type="ECO:0000256" key="2">
    <source>
        <dbReference type="ARBA" id="ARBA00022857"/>
    </source>
</evidence>
<dbReference type="Gene3D" id="3.40.50.720">
    <property type="entry name" value="NAD(P)-binding Rossmann-like Domain"/>
    <property type="match status" value="1"/>
</dbReference>
<dbReference type="GO" id="GO:0005634">
    <property type="term" value="C:nucleus"/>
    <property type="evidence" value="ECO:0007669"/>
    <property type="project" value="TreeGrafter"/>
</dbReference>
<protein>
    <submittedName>
        <fullName evidence="4">NAD(P)-binding protein</fullName>
    </submittedName>
</protein>
<dbReference type="InterPro" id="IPR051164">
    <property type="entry name" value="NmrA-like_oxidored"/>
</dbReference>
<gene>
    <name evidence="4" type="ORF">ARMSODRAFT_958168</name>
</gene>
<dbReference type="AlphaFoldDB" id="A0A2H3BHT4"/>
<dbReference type="STRING" id="1076256.A0A2H3BHT4"/>
<keyword evidence="2" id="KW-0521">NADP</keyword>
<dbReference type="Gene3D" id="3.90.25.10">
    <property type="entry name" value="UDP-galactose 4-epimerase, domain 1"/>
    <property type="match status" value="1"/>
</dbReference>
<evidence type="ECO:0000256" key="1">
    <source>
        <dbReference type="ARBA" id="ARBA00006328"/>
    </source>
</evidence>
<dbReference type="CDD" id="cd05251">
    <property type="entry name" value="NmrA_like_SDR_a"/>
    <property type="match status" value="1"/>
</dbReference>